<feature type="transmembrane region" description="Helical" evidence="7">
    <location>
        <begin position="35"/>
        <end position="57"/>
    </location>
</feature>
<dbReference type="GO" id="GO:0000137">
    <property type="term" value="C:Golgi cis cisterna"/>
    <property type="evidence" value="ECO:0007669"/>
    <property type="project" value="TreeGrafter"/>
</dbReference>
<dbReference type="Proteomes" id="UP000646827">
    <property type="component" value="Unassembled WGS sequence"/>
</dbReference>
<keyword evidence="3 7" id="KW-1133">Transmembrane helix</keyword>
<dbReference type="PANTHER" id="PTHR21493">
    <property type="entry name" value="CGI-141-RELATED/LIPASE CONTAINING PROTEIN"/>
    <property type="match status" value="1"/>
</dbReference>
<accession>A0A8H7RVK6</accession>
<protein>
    <recommendedName>
        <fullName evidence="10">Got1-domain-containing protein</fullName>
    </recommendedName>
</protein>
<evidence type="ECO:0000256" key="1">
    <source>
        <dbReference type="ARBA" id="ARBA00004653"/>
    </source>
</evidence>
<evidence type="ECO:0000256" key="7">
    <source>
        <dbReference type="SAM" id="Phobius"/>
    </source>
</evidence>
<dbReference type="Pfam" id="PF04178">
    <property type="entry name" value="Got1"/>
    <property type="match status" value="1"/>
</dbReference>
<sequence length="144" mass="15808">MWLSDLQKIGVGLTAFGVFFMALGVMLLFDAGLMAIGNILFLCGIGAIIGPKSTLVFFTRREKIRGTVCFLGGIFLVLSKFPVFGFVLEVFGFLNLFGDFFPVVFGFMRRLPIIGPVLSHPAISRVNTTIVHSKQYNSNSSSEM</sequence>
<gene>
    <name evidence="8" type="ORF">INT45_007220</name>
</gene>
<evidence type="ECO:0000313" key="9">
    <source>
        <dbReference type="Proteomes" id="UP000646827"/>
    </source>
</evidence>
<feature type="transmembrane region" description="Helical" evidence="7">
    <location>
        <begin position="64"/>
        <end position="84"/>
    </location>
</feature>
<dbReference type="GO" id="GO:0042147">
    <property type="term" value="P:retrograde transport, endosome to Golgi"/>
    <property type="evidence" value="ECO:0007669"/>
    <property type="project" value="InterPro"/>
</dbReference>
<evidence type="ECO:0000256" key="2">
    <source>
        <dbReference type="ARBA" id="ARBA00022692"/>
    </source>
</evidence>
<keyword evidence="9" id="KW-1185">Reference proteome</keyword>
<feature type="transmembrane region" description="Helical" evidence="7">
    <location>
        <begin position="9"/>
        <end position="29"/>
    </location>
</feature>
<dbReference type="PANTHER" id="PTHR21493:SF9">
    <property type="entry name" value="GOLGI TRANSPORT PROTEIN 1-RELATED"/>
    <property type="match status" value="1"/>
</dbReference>
<evidence type="ECO:0000256" key="5">
    <source>
        <dbReference type="ARBA" id="ARBA00023136"/>
    </source>
</evidence>
<dbReference type="AlphaFoldDB" id="A0A8H7RVK6"/>
<reference evidence="8 9" key="1">
    <citation type="submission" date="2020-12" db="EMBL/GenBank/DDBJ databases">
        <title>Metabolic potential, ecology and presence of endohyphal bacteria is reflected in genomic diversity of Mucoromycotina.</title>
        <authorList>
            <person name="Muszewska A."/>
            <person name="Okrasinska A."/>
            <person name="Steczkiewicz K."/>
            <person name="Drgas O."/>
            <person name="Orlowska M."/>
            <person name="Perlinska-Lenart U."/>
            <person name="Aleksandrzak-Piekarczyk T."/>
            <person name="Szatraj K."/>
            <person name="Zielenkiewicz U."/>
            <person name="Pilsyk S."/>
            <person name="Malc E."/>
            <person name="Mieczkowski P."/>
            <person name="Kruszewska J.S."/>
            <person name="Biernat P."/>
            <person name="Pawlowska J."/>
        </authorList>
    </citation>
    <scope>NUCLEOTIDE SEQUENCE [LARGE SCALE GENOMIC DNA]</scope>
    <source>
        <strain evidence="8 9">CBS 142.35</strain>
    </source>
</reference>
<evidence type="ECO:0000256" key="4">
    <source>
        <dbReference type="ARBA" id="ARBA00023034"/>
    </source>
</evidence>
<dbReference type="InterPro" id="IPR007305">
    <property type="entry name" value="Vesicle_transpt_Got1/SFT2"/>
</dbReference>
<keyword evidence="5 7" id="KW-0472">Membrane</keyword>
<dbReference type="GO" id="GO:0005783">
    <property type="term" value="C:endoplasmic reticulum"/>
    <property type="evidence" value="ECO:0007669"/>
    <property type="project" value="TreeGrafter"/>
</dbReference>
<dbReference type="OrthoDB" id="204784at2759"/>
<keyword evidence="4" id="KW-0333">Golgi apparatus</keyword>
<evidence type="ECO:0000256" key="3">
    <source>
        <dbReference type="ARBA" id="ARBA00022989"/>
    </source>
</evidence>
<evidence type="ECO:0000313" key="8">
    <source>
        <dbReference type="EMBL" id="KAG2218057.1"/>
    </source>
</evidence>
<dbReference type="GO" id="GO:0006888">
    <property type="term" value="P:endoplasmic reticulum to Golgi vesicle-mediated transport"/>
    <property type="evidence" value="ECO:0007669"/>
    <property type="project" value="InterPro"/>
</dbReference>
<keyword evidence="2 7" id="KW-0812">Transmembrane</keyword>
<dbReference type="GO" id="GO:0000139">
    <property type="term" value="C:Golgi membrane"/>
    <property type="evidence" value="ECO:0007669"/>
    <property type="project" value="UniProtKB-SubCell"/>
</dbReference>
<dbReference type="GO" id="GO:0030134">
    <property type="term" value="C:COPII-coated ER to Golgi transport vesicle"/>
    <property type="evidence" value="ECO:0007669"/>
    <property type="project" value="TreeGrafter"/>
</dbReference>
<proteinExistence type="inferred from homology"/>
<organism evidence="8 9">
    <name type="scientific">Circinella minor</name>
    <dbReference type="NCBI Taxonomy" id="1195481"/>
    <lineage>
        <taxon>Eukaryota</taxon>
        <taxon>Fungi</taxon>
        <taxon>Fungi incertae sedis</taxon>
        <taxon>Mucoromycota</taxon>
        <taxon>Mucoromycotina</taxon>
        <taxon>Mucoromycetes</taxon>
        <taxon>Mucorales</taxon>
        <taxon>Lichtheimiaceae</taxon>
        <taxon>Circinella</taxon>
    </lineage>
</organism>
<comment type="subcellular location">
    <subcellularLocation>
        <location evidence="1">Golgi apparatus membrane</location>
        <topology evidence="1">Multi-pass membrane protein</topology>
    </subcellularLocation>
</comment>
<comment type="similarity">
    <text evidence="6">Belongs to the GOT1 family.</text>
</comment>
<dbReference type="GO" id="GO:0005829">
    <property type="term" value="C:cytosol"/>
    <property type="evidence" value="ECO:0007669"/>
    <property type="project" value="GOC"/>
</dbReference>
<evidence type="ECO:0008006" key="10">
    <source>
        <dbReference type="Google" id="ProtNLM"/>
    </source>
</evidence>
<name>A0A8H7RVK6_9FUNG</name>
<dbReference type="EMBL" id="JAEPRB010000254">
    <property type="protein sequence ID" value="KAG2218057.1"/>
    <property type="molecule type" value="Genomic_DNA"/>
</dbReference>
<evidence type="ECO:0000256" key="6">
    <source>
        <dbReference type="ARBA" id="ARBA00025799"/>
    </source>
</evidence>
<comment type="caution">
    <text evidence="8">The sequence shown here is derived from an EMBL/GenBank/DDBJ whole genome shotgun (WGS) entry which is preliminary data.</text>
</comment>
<dbReference type="InterPro" id="IPR045176">
    <property type="entry name" value="Got1"/>
</dbReference>